<dbReference type="CDD" id="cd00303">
    <property type="entry name" value="retropepsin_like"/>
    <property type="match status" value="1"/>
</dbReference>
<gene>
    <name evidence="1" type="ORF">Tco_0656104</name>
</gene>
<accession>A0ABQ4X7U6</accession>
<dbReference type="Proteomes" id="UP001151760">
    <property type="component" value="Unassembled WGS sequence"/>
</dbReference>
<protein>
    <submittedName>
        <fullName evidence="1">MAK10-like protein</fullName>
    </submittedName>
</protein>
<evidence type="ECO:0000313" key="2">
    <source>
        <dbReference type="Proteomes" id="UP001151760"/>
    </source>
</evidence>
<reference evidence="1" key="2">
    <citation type="submission" date="2022-01" db="EMBL/GenBank/DDBJ databases">
        <authorList>
            <person name="Yamashiro T."/>
            <person name="Shiraishi A."/>
            <person name="Satake H."/>
            <person name="Nakayama K."/>
        </authorList>
    </citation>
    <scope>NUCLEOTIDE SEQUENCE</scope>
</reference>
<organism evidence="1 2">
    <name type="scientific">Tanacetum coccineum</name>
    <dbReference type="NCBI Taxonomy" id="301880"/>
    <lineage>
        <taxon>Eukaryota</taxon>
        <taxon>Viridiplantae</taxon>
        <taxon>Streptophyta</taxon>
        <taxon>Embryophyta</taxon>
        <taxon>Tracheophyta</taxon>
        <taxon>Spermatophyta</taxon>
        <taxon>Magnoliopsida</taxon>
        <taxon>eudicotyledons</taxon>
        <taxon>Gunneridae</taxon>
        <taxon>Pentapetalae</taxon>
        <taxon>asterids</taxon>
        <taxon>campanulids</taxon>
        <taxon>Asterales</taxon>
        <taxon>Asteraceae</taxon>
        <taxon>Asteroideae</taxon>
        <taxon>Anthemideae</taxon>
        <taxon>Anthemidinae</taxon>
        <taxon>Tanacetum</taxon>
    </lineage>
</organism>
<name>A0ABQ4X7U6_9ASTR</name>
<dbReference type="Gene3D" id="2.40.70.10">
    <property type="entry name" value="Acid Proteases"/>
    <property type="match status" value="1"/>
</dbReference>
<dbReference type="InterPro" id="IPR021109">
    <property type="entry name" value="Peptidase_aspartic_dom_sf"/>
</dbReference>
<dbReference type="PANTHER" id="PTHR33067:SF9">
    <property type="entry name" value="RNA-DIRECTED DNA POLYMERASE"/>
    <property type="match status" value="1"/>
</dbReference>
<comment type="caution">
    <text evidence="1">The sequence shown here is derived from an EMBL/GenBank/DDBJ whole genome shotgun (WGS) entry which is preliminary data.</text>
</comment>
<keyword evidence="2" id="KW-1185">Reference proteome</keyword>
<dbReference type="EMBL" id="BQNB010009282">
    <property type="protein sequence ID" value="GJS61320.1"/>
    <property type="molecule type" value="Genomic_DNA"/>
</dbReference>
<dbReference type="PANTHER" id="PTHR33067">
    <property type="entry name" value="RNA-DIRECTED DNA POLYMERASE-RELATED"/>
    <property type="match status" value="1"/>
</dbReference>
<evidence type="ECO:0000313" key="1">
    <source>
        <dbReference type="EMBL" id="GJS61320.1"/>
    </source>
</evidence>
<reference evidence="1" key="1">
    <citation type="journal article" date="2022" name="Int. J. Mol. Sci.">
        <title>Draft Genome of Tanacetum Coccineum: Genomic Comparison of Closely Related Tanacetum-Family Plants.</title>
        <authorList>
            <person name="Yamashiro T."/>
            <person name="Shiraishi A."/>
            <person name="Nakayama K."/>
            <person name="Satake H."/>
        </authorList>
    </citation>
    <scope>NUCLEOTIDE SEQUENCE</scope>
</reference>
<sequence length="278" mass="31254">MESQDAWLSKIDADFKQQQSEMTNKIVTFLKAINDRMTGALPSYTVKNPKFNVNPISSVSFARSYSLEDPQSSSNHFKSVNSIKTCVKSTNTLPKDQPQIKTLTVDNIETLTSKEPEKSIEDEFKDLHLNLLVLEVLAHAPMYNAILDKYIECLELGKNGSAFIQSEMPNKMKDLGLFILLCILGNSEPFDTLADLGSCVNLIPLYLFKKLKIILLEETENVLGLIDGSKSYPVGIVRDVEVYVGNLKLFKEFYVIEIGKDLLAHCLLEEDFLHPLVS</sequence>
<proteinExistence type="predicted"/>